<dbReference type="EMBL" id="MLJW01000200">
    <property type="protein sequence ID" value="OIQ93751.1"/>
    <property type="molecule type" value="Genomic_DNA"/>
</dbReference>
<dbReference type="GO" id="GO:0008915">
    <property type="term" value="F:lipid-A-disaccharide synthase activity"/>
    <property type="evidence" value="ECO:0007669"/>
    <property type="project" value="UniProtKB-EC"/>
</dbReference>
<gene>
    <name evidence="8" type="primary">lpxB_8</name>
    <name evidence="8" type="ORF">GALL_242390</name>
</gene>
<evidence type="ECO:0000256" key="4">
    <source>
        <dbReference type="ARBA" id="ARBA00022676"/>
    </source>
</evidence>
<keyword evidence="5 8" id="KW-0808">Transferase</keyword>
<evidence type="ECO:0000256" key="3">
    <source>
        <dbReference type="ARBA" id="ARBA00022556"/>
    </source>
</evidence>
<dbReference type="InterPro" id="IPR003835">
    <property type="entry name" value="Glyco_trans_19"/>
</dbReference>
<dbReference type="Pfam" id="PF02684">
    <property type="entry name" value="LpxB"/>
    <property type="match status" value="1"/>
</dbReference>
<reference evidence="8" key="1">
    <citation type="submission" date="2016-10" db="EMBL/GenBank/DDBJ databases">
        <title>Sequence of Gallionella enrichment culture.</title>
        <authorList>
            <person name="Poehlein A."/>
            <person name="Muehling M."/>
            <person name="Daniel R."/>
        </authorList>
    </citation>
    <scope>NUCLEOTIDE SEQUENCE</scope>
</reference>
<dbReference type="PANTHER" id="PTHR30372:SF4">
    <property type="entry name" value="LIPID-A-DISACCHARIDE SYNTHASE, MITOCHONDRIAL-RELATED"/>
    <property type="match status" value="1"/>
</dbReference>
<dbReference type="NCBIfam" id="TIGR00215">
    <property type="entry name" value="lpxB"/>
    <property type="match status" value="1"/>
</dbReference>
<evidence type="ECO:0000313" key="8">
    <source>
        <dbReference type="EMBL" id="OIQ93751.1"/>
    </source>
</evidence>
<dbReference type="EC" id="2.4.1.182" evidence="1"/>
<sequence>MLCIFPFEPELYKGTRVRATYIGHPLAEVIPEQPDRQAARALLGLEGTAKVLAVLPGSRAGEVAQIGPSFLGAAALLQQRHGVRVLLPVAQEGLMPALRRQLRDVPALDIQLLAGQSHLAMAACDVALVASGTATLECALFKRPMVIGYRLPALSWRMMAGKGYQPWIGLPNILAREFLVPELLQDACTPRALADEAEALLHDSQRQRHLRACFSEMHAQLRRPTASLAAQAILESARLR</sequence>
<evidence type="ECO:0000256" key="6">
    <source>
        <dbReference type="ARBA" id="ARBA00023098"/>
    </source>
</evidence>
<proteinExistence type="predicted"/>
<keyword evidence="4 8" id="KW-0328">Glycosyltransferase</keyword>
<keyword evidence="3" id="KW-0441">Lipid A biosynthesis</keyword>
<comment type="caution">
    <text evidence="8">The sequence shown here is derived from an EMBL/GenBank/DDBJ whole genome shotgun (WGS) entry which is preliminary data.</text>
</comment>
<evidence type="ECO:0000256" key="1">
    <source>
        <dbReference type="ARBA" id="ARBA00012687"/>
    </source>
</evidence>
<dbReference type="GO" id="GO:0009245">
    <property type="term" value="P:lipid A biosynthetic process"/>
    <property type="evidence" value="ECO:0007669"/>
    <property type="project" value="UniProtKB-KW"/>
</dbReference>
<dbReference type="GO" id="GO:0005543">
    <property type="term" value="F:phospholipid binding"/>
    <property type="evidence" value="ECO:0007669"/>
    <property type="project" value="TreeGrafter"/>
</dbReference>
<dbReference type="PANTHER" id="PTHR30372">
    <property type="entry name" value="LIPID-A-DISACCHARIDE SYNTHASE"/>
    <property type="match status" value="1"/>
</dbReference>
<dbReference type="AlphaFoldDB" id="A0A1J5RP69"/>
<dbReference type="GO" id="GO:0016020">
    <property type="term" value="C:membrane"/>
    <property type="evidence" value="ECO:0007669"/>
    <property type="project" value="GOC"/>
</dbReference>
<evidence type="ECO:0000256" key="2">
    <source>
        <dbReference type="ARBA" id="ARBA00022516"/>
    </source>
</evidence>
<keyword evidence="6" id="KW-0443">Lipid metabolism</keyword>
<evidence type="ECO:0000256" key="5">
    <source>
        <dbReference type="ARBA" id="ARBA00022679"/>
    </source>
</evidence>
<comment type="catalytic activity">
    <reaction evidence="7">
        <text>a lipid X + a UDP-2-N,3-O-bis[(3R)-3-hydroxyacyl]-alpha-D-glucosamine = a lipid A disaccharide + UDP + H(+)</text>
        <dbReference type="Rhea" id="RHEA:67828"/>
        <dbReference type="ChEBI" id="CHEBI:15378"/>
        <dbReference type="ChEBI" id="CHEBI:58223"/>
        <dbReference type="ChEBI" id="CHEBI:137748"/>
        <dbReference type="ChEBI" id="CHEBI:176338"/>
        <dbReference type="ChEBI" id="CHEBI:176343"/>
        <dbReference type="EC" id="2.4.1.182"/>
    </reaction>
</comment>
<dbReference type="SUPFAM" id="SSF53756">
    <property type="entry name" value="UDP-Glycosyltransferase/glycogen phosphorylase"/>
    <property type="match status" value="1"/>
</dbReference>
<organism evidence="8">
    <name type="scientific">mine drainage metagenome</name>
    <dbReference type="NCBI Taxonomy" id="410659"/>
    <lineage>
        <taxon>unclassified sequences</taxon>
        <taxon>metagenomes</taxon>
        <taxon>ecological metagenomes</taxon>
    </lineage>
</organism>
<protein>
    <recommendedName>
        <fullName evidence="1">lipid-A-disaccharide synthase</fullName>
        <ecNumber evidence="1">2.4.1.182</ecNumber>
    </recommendedName>
</protein>
<keyword evidence="2" id="KW-0444">Lipid biosynthesis</keyword>
<accession>A0A1J5RP69</accession>
<name>A0A1J5RP69_9ZZZZ</name>
<evidence type="ECO:0000256" key="7">
    <source>
        <dbReference type="ARBA" id="ARBA00048975"/>
    </source>
</evidence>